<evidence type="ECO:0000256" key="16">
    <source>
        <dbReference type="SAM" id="MobiDB-lite"/>
    </source>
</evidence>
<evidence type="ECO:0000256" key="8">
    <source>
        <dbReference type="ARBA" id="ARBA00022723"/>
    </source>
</evidence>
<dbReference type="UniPathway" id="UPA00143"/>
<evidence type="ECO:0000256" key="9">
    <source>
        <dbReference type="ARBA" id="ARBA00022771"/>
    </source>
</evidence>
<evidence type="ECO:0000256" key="6">
    <source>
        <dbReference type="ARBA" id="ARBA00022679"/>
    </source>
</evidence>
<reference evidence="19" key="3">
    <citation type="submission" date="2020-05" db="EMBL/GenBank/DDBJ databases">
        <title>Electrophorus electricus (electric eel) genome, fEleEle1, primary haplotype.</title>
        <authorList>
            <person name="Myers G."/>
            <person name="Meyer A."/>
            <person name="Fedrigo O."/>
            <person name="Formenti G."/>
            <person name="Rhie A."/>
            <person name="Tracey A."/>
            <person name="Sims Y."/>
            <person name="Jarvis E.D."/>
        </authorList>
    </citation>
    <scope>NUCLEOTIDE SEQUENCE [LARGE SCALE GENOMIC DNA]</scope>
</reference>
<keyword evidence="7 17" id="KW-0812">Transmembrane</keyword>
<dbReference type="AlphaFoldDB" id="A0A4W4FZB0"/>
<dbReference type="GeneTree" id="ENSGT00940000157743"/>
<dbReference type="CDD" id="cd16479">
    <property type="entry name" value="RING-H2_synoviolin"/>
    <property type="match status" value="1"/>
</dbReference>
<keyword evidence="9 15" id="KW-0863">Zinc-finger</keyword>
<dbReference type="InterPro" id="IPR050731">
    <property type="entry name" value="HRD1_E3_ubiq-ligases"/>
</dbReference>
<reference evidence="19" key="5">
    <citation type="submission" date="2025-09" db="UniProtKB">
        <authorList>
            <consortium name="Ensembl"/>
        </authorList>
    </citation>
    <scope>IDENTIFICATION</scope>
</reference>
<evidence type="ECO:0000256" key="15">
    <source>
        <dbReference type="PROSITE-ProRule" id="PRU00175"/>
    </source>
</evidence>
<evidence type="ECO:0000256" key="11">
    <source>
        <dbReference type="ARBA" id="ARBA00022824"/>
    </source>
</evidence>
<dbReference type="PANTHER" id="PTHR22763">
    <property type="entry name" value="RING ZINC FINGER PROTEIN"/>
    <property type="match status" value="1"/>
</dbReference>
<dbReference type="GO" id="GO:0016567">
    <property type="term" value="P:protein ubiquitination"/>
    <property type="evidence" value="ECO:0007669"/>
    <property type="project" value="UniProtKB-UniPathway"/>
</dbReference>
<evidence type="ECO:0000256" key="10">
    <source>
        <dbReference type="ARBA" id="ARBA00022786"/>
    </source>
</evidence>
<keyword evidence="14 17" id="KW-0472">Membrane</keyword>
<reference evidence="19" key="4">
    <citation type="submission" date="2025-08" db="UniProtKB">
        <authorList>
            <consortium name="Ensembl"/>
        </authorList>
    </citation>
    <scope>IDENTIFICATION</scope>
</reference>
<evidence type="ECO:0000256" key="17">
    <source>
        <dbReference type="SAM" id="Phobius"/>
    </source>
</evidence>
<dbReference type="InterPro" id="IPR057992">
    <property type="entry name" value="TPR_SYVN1_N"/>
</dbReference>
<evidence type="ECO:0000256" key="4">
    <source>
        <dbReference type="ARBA" id="ARBA00010089"/>
    </source>
</evidence>
<dbReference type="Ensembl" id="ENSEEET00000030979.2">
    <property type="protein sequence ID" value="ENSEEEP00000030618.2"/>
    <property type="gene ID" value="ENSEEEG00000014663.2"/>
</dbReference>
<dbReference type="InterPro" id="IPR013083">
    <property type="entry name" value="Znf_RING/FYVE/PHD"/>
</dbReference>
<evidence type="ECO:0000256" key="5">
    <source>
        <dbReference type="ARBA" id="ARBA00012483"/>
    </source>
</evidence>
<dbReference type="SUPFAM" id="SSF57850">
    <property type="entry name" value="RING/U-box"/>
    <property type="match status" value="1"/>
</dbReference>
<evidence type="ECO:0000259" key="18">
    <source>
        <dbReference type="PROSITE" id="PS50089"/>
    </source>
</evidence>
<gene>
    <name evidence="19" type="primary">SYVN1</name>
</gene>
<dbReference type="GO" id="GO:0050821">
    <property type="term" value="P:protein stabilization"/>
    <property type="evidence" value="ECO:0007669"/>
    <property type="project" value="UniProtKB-ARBA"/>
</dbReference>
<feature type="region of interest" description="Disordered" evidence="16">
    <location>
        <begin position="514"/>
        <end position="548"/>
    </location>
</feature>
<dbReference type="GO" id="GO:0044322">
    <property type="term" value="C:endoplasmic reticulum quality control compartment"/>
    <property type="evidence" value="ECO:0007669"/>
    <property type="project" value="UniProtKB-ARBA"/>
</dbReference>
<dbReference type="EC" id="2.3.2.27" evidence="5"/>
<evidence type="ECO:0000256" key="1">
    <source>
        <dbReference type="ARBA" id="ARBA00000900"/>
    </source>
</evidence>
<comment type="catalytic activity">
    <reaction evidence="1">
        <text>S-ubiquitinyl-[E2 ubiquitin-conjugating enzyme]-L-cysteine + [acceptor protein]-L-lysine = [E2 ubiquitin-conjugating enzyme]-L-cysteine + N(6)-ubiquitinyl-[acceptor protein]-L-lysine.</text>
        <dbReference type="EC" id="2.3.2.27"/>
    </reaction>
</comment>
<dbReference type="Proteomes" id="UP000314983">
    <property type="component" value="Chromosome 12"/>
</dbReference>
<keyword evidence="10" id="KW-0833">Ubl conjugation pathway</keyword>
<reference evidence="20" key="2">
    <citation type="journal article" date="2017" name="Sci. Adv.">
        <title>A tail of two voltages: Proteomic comparison of the three electric organs of the electric eel.</title>
        <authorList>
            <person name="Traeger L.L."/>
            <person name="Sabat G."/>
            <person name="Barrett-Wilt G.A."/>
            <person name="Wells G.B."/>
            <person name="Sussman M.R."/>
        </authorList>
    </citation>
    <scope>NUCLEOTIDE SEQUENCE [LARGE SCALE GENOMIC DNA]</scope>
</reference>
<dbReference type="SMART" id="SM00184">
    <property type="entry name" value="RING"/>
    <property type="match status" value="1"/>
</dbReference>
<dbReference type="GO" id="GO:0036503">
    <property type="term" value="P:ERAD pathway"/>
    <property type="evidence" value="ECO:0007669"/>
    <property type="project" value="TreeGrafter"/>
</dbReference>
<name>A0A4W4FZB0_ELEEL</name>
<comment type="similarity">
    <text evidence="4">Belongs to the HRD1 family.</text>
</comment>
<dbReference type="GO" id="GO:0043161">
    <property type="term" value="P:proteasome-mediated ubiquitin-dependent protein catabolic process"/>
    <property type="evidence" value="ECO:0007669"/>
    <property type="project" value="TreeGrafter"/>
</dbReference>
<keyword evidence="12" id="KW-0862">Zinc</keyword>
<feature type="domain" description="RING-type" evidence="18">
    <location>
        <begin position="291"/>
        <end position="330"/>
    </location>
</feature>
<dbReference type="Pfam" id="PF25563">
    <property type="entry name" value="TPR_SYVN1_N"/>
    <property type="match status" value="1"/>
</dbReference>
<dbReference type="InterPro" id="IPR001841">
    <property type="entry name" value="Znf_RING"/>
</dbReference>
<feature type="transmembrane region" description="Helical" evidence="17">
    <location>
        <begin position="168"/>
        <end position="190"/>
    </location>
</feature>
<dbReference type="GO" id="GO:1902236">
    <property type="term" value="P:negative regulation of endoplasmic reticulum stress-induced intrinsic apoptotic signaling pathway"/>
    <property type="evidence" value="ECO:0007669"/>
    <property type="project" value="UniProtKB-ARBA"/>
</dbReference>
<dbReference type="InterPro" id="IPR058051">
    <property type="entry name" value="Znf_RING_synoviolin"/>
</dbReference>
<feature type="compositionally biased region" description="Low complexity" evidence="16">
    <location>
        <begin position="395"/>
        <end position="416"/>
    </location>
</feature>
<comment type="pathway">
    <text evidence="3">Protein modification; protein ubiquitination.</text>
</comment>
<dbReference type="GO" id="GO:0008270">
    <property type="term" value="F:zinc ion binding"/>
    <property type="evidence" value="ECO:0007669"/>
    <property type="project" value="UniProtKB-KW"/>
</dbReference>
<dbReference type="GO" id="GO:0061630">
    <property type="term" value="F:ubiquitin protein ligase activity"/>
    <property type="evidence" value="ECO:0007669"/>
    <property type="project" value="UniProtKB-EC"/>
</dbReference>
<dbReference type="Pfam" id="PF13639">
    <property type="entry name" value="zf-RING_2"/>
    <property type="match status" value="1"/>
</dbReference>
<evidence type="ECO:0000256" key="14">
    <source>
        <dbReference type="ARBA" id="ARBA00023136"/>
    </source>
</evidence>
<organism evidence="19 20">
    <name type="scientific">Electrophorus electricus</name>
    <name type="common">Electric eel</name>
    <name type="synonym">Gymnotus electricus</name>
    <dbReference type="NCBI Taxonomy" id="8005"/>
    <lineage>
        <taxon>Eukaryota</taxon>
        <taxon>Metazoa</taxon>
        <taxon>Chordata</taxon>
        <taxon>Craniata</taxon>
        <taxon>Vertebrata</taxon>
        <taxon>Euteleostomi</taxon>
        <taxon>Actinopterygii</taxon>
        <taxon>Neopterygii</taxon>
        <taxon>Teleostei</taxon>
        <taxon>Ostariophysi</taxon>
        <taxon>Gymnotiformes</taxon>
        <taxon>Gymnotoidei</taxon>
        <taxon>Gymnotidae</taxon>
        <taxon>Electrophorus</taxon>
    </lineage>
</organism>
<dbReference type="PROSITE" id="PS50089">
    <property type="entry name" value="ZF_RING_2"/>
    <property type="match status" value="1"/>
</dbReference>
<feature type="transmembrane region" description="Helical" evidence="17">
    <location>
        <begin position="44"/>
        <end position="61"/>
    </location>
</feature>
<accession>A0A4W4FZB0</accession>
<feature type="transmembrane region" description="Helical" evidence="17">
    <location>
        <begin position="103"/>
        <end position="120"/>
    </location>
</feature>
<evidence type="ECO:0000256" key="13">
    <source>
        <dbReference type="ARBA" id="ARBA00022989"/>
    </source>
</evidence>
<evidence type="ECO:0000313" key="20">
    <source>
        <dbReference type="Proteomes" id="UP000314983"/>
    </source>
</evidence>
<keyword evidence="11" id="KW-0256">Endoplasmic reticulum</keyword>
<feature type="compositionally biased region" description="Polar residues" evidence="16">
    <location>
        <begin position="518"/>
        <end position="528"/>
    </location>
</feature>
<feature type="region of interest" description="Disordered" evidence="16">
    <location>
        <begin position="391"/>
        <end position="416"/>
    </location>
</feature>
<dbReference type="PANTHER" id="PTHR22763:SF184">
    <property type="entry name" value="E3 UBIQUITIN-PROTEIN LIGASE SYNOVIOLIN"/>
    <property type="match status" value="1"/>
</dbReference>
<keyword evidence="8" id="KW-0479">Metal-binding</keyword>
<evidence type="ECO:0000256" key="2">
    <source>
        <dbReference type="ARBA" id="ARBA00004477"/>
    </source>
</evidence>
<dbReference type="GO" id="GO:0005789">
    <property type="term" value="C:endoplasmic reticulum membrane"/>
    <property type="evidence" value="ECO:0007669"/>
    <property type="project" value="UniProtKB-SubCell"/>
</dbReference>
<keyword evidence="6" id="KW-0808">Transferase</keyword>
<evidence type="ECO:0000256" key="3">
    <source>
        <dbReference type="ARBA" id="ARBA00004906"/>
    </source>
</evidence>
<keyword evidence="20" id="KW-1185">Reference proteome</keyword>
<dbReference type="Gene3D" id="3.30.40.10">
    <property type="entry name" value="Zinc/RING finger domain, C3HC4 (zinc finger)"/>
    <property type="match status" value="1"/>
</dbReference>
<reference evidence="20" key="1">
    <citation type="journal article" date="2014" name="Science">
        <title>Nonhuman genetics. Genomic basis for the convergent evolution of electric organs.</title>
        <authorList>
            <person name="Gallant J.R."/>
            <person name="Traeger L.L."/>
            <person name="Volkening J.D."/>
            <person name="Moffett H."/>
            <person name="Chen P.H."/>
            <person name="Novina C.D."/>
            <person name="Phillips G.N.Jr."/>
            <person name="Anand R."/>
            <person name="Wells G.B."/>
            <person name="Pinch M."/>
            <person name="Guth R."/>
            <person name="Unguez G.A."/>
            <person name="Albert J.S."/>
            <person name="Zakon H.H."/>
            <person name="Samanta M.P."/>
            <person name="Sussman M.R."/>
        </authorList>
    </citation>
    <scope>NUCLEOTIDE SEQUENCE [LARGE SCALE GENOMIC DNA]</scope>
</reference>
<proteinExistence type="inferred from homology"/>
<keyword evidence="13 17" id="KW-1133">Transmembrane helix</keyword>
<evidence type="ECO:0000256" key="7">
    <source>
        <dbReference type="ARBA" id="ARBA00022692"/>
    </source>
</evidence>
<dbReference type="FunFam" id="3.30.40.10:FF:000088">
    <property type="entry name" value="E3 ubiquitin-protein ligase synoviolin"/>
    <property type="match status" value="1"/>
</dbReference>
<comment type="subcellular location">
    <subcellularLocation>
        <location evidence="2">Endoplasmic reticulum membrane</location>
        <topology evidence="2">Multi-pass membrane protein</topology>
    </subcellularLocation>
</comment>
<protein>
    <recommendedName>
        <fullName evidence="5">RING-type E3 ubiquitin transferase</fullName>
        <ecNumber evidence="5">2.3.2.27</ecNumber>
    </recommendedName>
</protein>
<evidence type="ECO:0000256" key="12">
    <source>
        <dbReference type="ARBA" id="ARBA00022833"/>
    </source>
</evidence>
<evidence type="ECO:0000313" key="19">
    <source>
        <dbReference type="Ensembl" id="ENSEEEP00000030618.2"/>
    </source>
</evidence>
<sequence>MVRAALVTVTSLALTGAVVAHAYFLKLQFYPTVVYLTKSSPSMAVLYIQAFVLVFLLGKFMRKVFFGQLRAAEMEHLIERSWYAVTETCLAFTVFRDDFSPRFVALFTLLLFLKCFHWLAEDRVDFMERSPNISWVFHFRVLSLMLLLGILDFLFVNHACHSIITRGASVQLVFGFEYAILMTMVLTTFIKYTLHTIDLQSENPWESKAVYMLYTELFTGFIKVLLYMAFMTIMIKVHTFPLFAIRPMYLAMRQFKKAVTDAIMSRRAIRNMNTLYPDATPEDLQASDNVCIICREEMVTGAKKLPCNHIFHSSCLRSWFQRQQTCPTCRMDVLRASQPNPTPAPAAPAAPVAPVAPANAAPPPVANAPGVMPHFPPGLFPFWGPFPGAAPPAGQPAAQAAASTPQTSANAAQNPSAAQPCCPCPPLVSSMPPPPASLSTMSEEELRELEQEGRRGLEARLQCLHNIHTLLDAAMLNIHHYLTTVATLRYMPSVPPSAGRISLVFIALSAAGPDNRESGFSQSASSTTVEKDDKKDEEAEDDDGQLNAAELRRRRLRKLETTPPLDH</sequence>
<feature type="region of interest" description="Disordered" evidence="16">
    <location>
        <begin position="432"/>
        <end position="451"/>
    </location>
</feature>
<feature type="transmembrane region" description="Helical" evidence="17">
    <location>
        <begin position="135"/>
        <end position="156"/>
    </location>
</feature>